<dbReference type="AlphaFoldDB" id="X6LMW3"/>
<dbReference type="Proteomes" id="UP000023152">
    <property type="component" value="Unassembled WGS sequence"/>
</dbReference>
<dbReference type="EMBL" id="ASPP01033773">
    <property type="protein sequence ID" value="ETO03278.1"/>
    <property type="molecule type" value="Genomic_DNA"/>
</dbReference>
<proteinExistence type="predicted"/>
<feature type="non-terminal residue" evidence="2">
    <location>
        <position position="139"/>
    </location>
</feature>
<evidence type="ECO:0000313" key="3">
    <source>
        <dbReference type="Proteomes" id="UP000023152"/>
    </source>
</evidence>
<feature type="compositionally biased region" description="Basic and acidic residues" evidence="1">
    <location>
        <begin position="122"/>
        <end position="133"/>
    </location>
</feature>
<evidence type="ECO:0000256" key="1">
    <source>
        <dbReference type="SAM" id="MobiDB-lite"/>
    </source>
</evidence>
<feature type="non-terminal residue" evidence="2">
    <location>
        <position position="1"/>
    </location>
</feature>
<feature type="region of interest" description="Disordered" evidence="1">
    <location>
        <begin position="41"/>
        <end position="96"/>
    </location>
</feature>
<feature type="region of interest" description="Disordered" evidence="1">
    <location>
        <begin position="112"/>
        <end position="139"/>
    </location>
</feature>
<protein>
    <submittedName>
        <fullName evidence="2">Uncharacterized protein</fullName>
    </submittedName>
</protein>
<organism evidence="2 3">
    <name type="scientific">Reticulomyxa filosa</name>
    <dbReference type="NCBI Taxonomy" id="46433"/>
    <lineage>
        <taxon>Eukaryota</taxon>
        <taxon>Sar</taxon>
        <taxon>Rhizaria</taxon>
        <taxon>Retaria</taxon>
        <taxon>Foraminifera</taxon>
        <taxon>Monothalamids</taxon>
        <taxon>Reticulomyxidae</taxon>
        <taxon>Reticulomyxa</taxon>
    </lineage>
</organism>
<feature type="compositionally biased region" description="Low complexity" evidence="1">
    <location>
        <begin position="112"/>
        <end position="121"/>
    </location>
</feature>
<evidence type="ECO:0000313" key="2">
    <source>
        <dbReference type="EMBL" id="ETO03278.1"/>
    </source>
</evidence>
<sequence length="139" mass="16848">HYYLFQATINKKVNAFNRWMSSRKKFPNLWQIAEELKHYSPSKNKSTHTLTQNFAIVPNLKPINDNRAKQQQKRQKKDMDNDNDDNNKMKDIDKFKITQKLKKQKTSFKFYQQNESEQIQNEIDKEKIKKLENENQQLK</sequence>
<gene>
    <name evidence="2" type="ORF">RFI_34132</name>
</gene>
<reference evidence="2 3" key="1">
    <citation type="journal article" date="2013" name="Curr. Biol.">
        <title>The Genome of the Foraminiferan Reticulomyxa filosa.</title>
        <authorList>
            <person name="Glockner G."/>
            <person name="Hulsmann N."/>
            <person name="Schleicher M."/>
            <person name="Noegel A.A."/>
            <person name="Eichinger L."/>
            <person name="Gallinger C."/>
            <person name="Pawlowski J."/>
            <person name="Sierra R."/>
            <person name="Euteneuer U."/>
            <person name="Pillet L."/>
            <person name="Moustafa A."/>
            <person name="Platzer M."/>
            <person name="Groth M."/>
            <person name="Szafranski K."/>
            <person name="Schliwa M."/>
        </authorList>
    </citation>
    <scope>NUCLEOTIDE SEQUENCE [LARGE SCALE GENOMIC DNA]</scope>
</reference>
<keyword evidence="3" id="KW-1185">Reference proteome</keyword>
<accession>X6LMW3</accession>
<name>X6LMW3_RETFI</name>
<feature type="compositionally biased region" description="Polar residues" evidence="1">
    <location>
        <begin position="41"/>
        <end position="54"/>
    </location>
</feature>
<comment type="caution">
    <text evidence="2">The sequence shown here is derived from an EMBL/GenBank/DDBJ whole genome shotgun (WGS) entry which is preliminary data.</text>
</comment>
<feature type="compositionally biased region" description="Basic and acidic residues" evidence="1">
    <location>
        <begin position="77"/>
        <end position="96"/>
    </location>
</feature>